<feature type="transmembrane region" description="Helical" evidence="1">
    <location>
        <begin position="81"/>
        <end position="110"/>
    </location>
</feature>
<accession>A0A451A7A1</accession>
<keyword evidence="1" id="KW-0812">Transmembrane</keyword>
<keyword evidence="1" id="KW-1133">Transmembrane helix</keyword>
<evidence type="ECO:0000313" key="3">
    <source>
        <dbReference type="EMBL" id="VFK70043.1"/>
    </source>
</evidence>
<reference evidence="2" key="1">
    <citation type="submission" date="2019-02" db="EMBL/GenBank/DDBJ databases">
        <authorList>
            <person name="Gruber-Vodicka R. H."/>
            <person name="Seah K. B. B."/>
        </authorList>
    </citation>
    <scope>NUCLEOTIDE SEQUENCE</scope>
    <source>
        <strain evidence="3">BECK_BY19</strain>
        <strain evidence="2">BECK_BY8</strain>
    </source>
</reference>
<organism evidence="2">
    <name type="scientific">Candidatus Kentrum sp. UNK</name>
    <dbReference type="NCBI Taxonomy" id="2126344"/>
    <lineage>
        <taxon>Bacteria</taxon>
        <taxon>Pseudomonadati</taxon>
        <taxon>Pseudomonadota</taxon>
        <taxon>Gammaproteobacteria</taxon>
        <taxon>Candidatus Kentrum</taxon>
    </lineage>
</organism>
<feature type="transmembrane region" description="Helical" evidence="1">
    <location>
        <begin position="46"/>
        <end position="69"/>
    </location>
</feature>
<name>A0A451A7A1_9GAMM</name>
<feature type="transmembrane region" description="Helical" evidence="1">
    <location>
        <begin position="205"/>
        <end position="223"/>
    </location>
</feature>
<sequence length="577" mass="63060">MEITEKISHMIGSLMDLARAKDCNIPVKMASASFFRVITSPGFWRCYPWFAVLSLIGIAALPFLFEWTIPDSPLSSLKDNAIILSITMLLAMVILSLAILSLLVSARLLADIYRDRALARDIENRGLADLGKMESGGASGRRSIDEFKNYLPKDVPGKGRVLELIFDEIYQDTQDAVFTSAAPIMRPHKERLREKLGPLSGIQTIALRLGILGTFVGLIMGIVDVGSAFFATSGIAEISTGDVRETVIDMLTARQEEFAEISNQLFTALHIAFGTSIAGLGVSILTLMLLLYLRGCQEKLFRNIDEATNVILRLLRNARNESGLVSSFAQMKTTIDDLRRRVQGDFDDAAKLNKELYGEIAKQVEVTKDGLEGLRELKVEWQGFSDSLETTHESVLRDMAAATESSRSQFGGFLQDLNDGQKQFLNDAKSTLELLSVGKLGESIDTSIRSAGTGIAGTLGGEVHDALERLEKHSQKVTALAEANNALSRQLAEFSSTVIGAQTNLQTAIESLHPTASHLGDLNTALPSLGQKIEKLDSATRKMTARIPHPIILYIPMGVGLLLTLKLVLLIVILYLL</sequence>
<protein>
    <submittedName>
        <fullName evidence="2">Biopolymer transport protein ExbB/TolQ</fullName>
    </submittedName>
</protein>
<keyword evidence="1" id="KW-0472">Membrane</keyword>
<evidence type="ECO:0000313" key="2">
    <source>
        <dbReference type="EMBL" id="VFK61888.1"/>
    </source>
</evidence>
<gene>
    <name evidence="2" type="ORF">BECKUNK1418G_GA0071005_10205</name>
    <name evidence="3" type="ORF">BECKUNK1418H_GA0071006_10235</name>
</gene>
<feature type="transmembrane region" description="Helical" evidence="1">
    <location>
        <begin position="271"/>
        <end position="293"/>
    </location>
</feature>
<dbReference type="EMBL" id="CAADGD010000023">
    <property type="protein sequence ID" value="VFK70043.1"/>
    <property type="molecule type" value="Genomic_DNA"/>
</dbReference>
<proteinExistence type="predicted"/>
<evidence type="ECO:0000256" key="1">
    <source>
        <dbReference type="SAM" id="Phobius"/>
    </source>
</evidence>
<feature type="transmembrane region" description="Helical" evidence="1">
    <location>
        <begin position="551"/>
        <end position="576"/>
    </location>
</feature>
<dbReference type="AlphaFoldDB" id="A0A451A7A1"/>
<dbReference type="EMBL" id="CAADFZ010000020">
    <property type="protein sequence ID" value="VFK61888.1"/>
    <property type="molecule type" value="Genomic_DNA"/>
</dbReference>